<dbReference type="SUPFAM" id="SSF46785">
    <property type="entry name" value="Winged helix' DNA-binding domain"/>
    <property type="match status" value="1"/>
</dbReference>
<reference evidence="6 7" key="1">
    <citation type="submission" date="2020-06" db="EMBL/GenBank/DDBJ databases">
        <authorList>
            <person name="Cao W.R."/>
        </authorList>
    </citation>
    <scope>NUCLEOTIDE SEQUENCE [LARGE SCALE GENOMIC DNA]</scope>
    <source>
        <strain evidence="6 7">B1Z28</strain>
    </source>
</reference>
<gene>
    <name evidence="6" type="ORF">HW561_21610</name>
</gene>
<proteinExistence type="inferred from homology"/>
<dbReference type="CDD" id="cd08422">
    <property type="entry name" value="PBP2_CrgA_like"/>
    <property type="match status" value="1"/>
</dbReference>
<dbReference type="InterPro" id="IPR058163">
    <property type="entry name" value="LysR-type_TF_proteobact-type"/>
</dbReference>
<feature type="domain" description="HTH lysR-type" evidence="5">
    <location>
        <begin position="1"/>
        <end position="59"/>
    </location>
</feature>
<evidence type="ECO:0000256" key="4">
    <source>
        <dbReference type="ARBA" id="ARBA00023163"/>
    </source>
</evidence>
<evidence type="ECO:0000256" key="2">
    <source>
        <dbReference type="ARBA" id="ARBA00023015"/>
    </source>
</evidence>
<dbReference type="InterPro" id="IPR005119">
    <property type="entry name" value="LysR_subst-bd"/>
</dbReference>
<dbReference type="RefSeq" id="WP_176867424.1">
    <property type="nucleotide sequence ID" value="NZ_JABXWT010000024.1"/>
</dbReference>
<evidence type="ECO:0000259" key="5">
    <source>
        <dbReference type="PROSITE" id="PS50931"/>
    </source>
</evidence>
<evidence type="ECO:0000313" key="6">
    <source>
        <dbReference type="EMBL" id="NVO58383.1"/>
    </source>
</evidence>
<evidence type="ECO:0000256" key="1">
    <source>
        <dbReference type="ARBA" id="ARBA00009437"/>
    </source>
</evidence>
<keyword evidence="3" id="KW-0238">DNA-binding</keyword>
<comment type="caution">
    <text evidence="6">The sequence shown here is derived from an EMBL/GenBank/DDBJ whole genome shotgun (WGS) entry which is preliminary data.</text>
</comment>
<dbReference type="InterPro" id="IPR036390">
    <property type="entry name" value="WH_DNA-bd_sf"/>
</dbReference>
<keyword evidence="2" id="KW-0805">Transcription regulation</keyword>
<protein>
    <submittedName>
        <fullName evidence="6">LysR family transcriptional regulator</fullName>
    </submittedName>
</protein>
<dbReference type="PANTHER" id="PTHR30537:SF5">
    <property type="entry name" value="HTH-TYPE TRANSCRIPTIONAL ACTIVATOR TTDR-RELATED"/>
    <property type="match status" value="1"/>
</dbReference>
<dbReference type="PANTHER" id="PTHR30537">
    <property type="entry name" value="HTH-TYPE TRANSCRIPTIONAL REGULATOR"/>
    <property type="match status" value="1"/>
</dbReference>
<dbReference type="InterPro" id="IPR036388">
    <property type="entry name" value="WH-like_DNA-bd_sf"/>
</dbReference>
<dbReference type="SUPFAM" id="SSF53850">
    <property type="entry name" value="Periplasmic binding protein-like II"/>
    <property type="match status" value="1"/>
</dbReference>
<sequence length="310" mass="34144">MDRLGYLESFLEVLDQGSLSAAARARNVSQPAISQQMAALEADFGTPLLQRTTSGAMATRAGSIVARHASDMVATHQRMRADISTLATTAGGELRISISKVMGENPIGDALQELHAAYPDMKLTVKVEDRLVDVVREGYDLALRTGDIGPADAIVRKIGQFETVLVAAPSYLDRFGRPEHHSEMGQHAFIQYADHRVYGFHTVRKNGLEAEIELVTKLIVDTPSHLMNALVDGLGYARLPRVLANDFVENGSLETMLMDYTIEPKDIFLVYPHRHAITESARVVVDAIYRGLNNCGSTHIIQHQDLNPMR</sequence>
<dbReference type="Proteomes" id="UP000630805">
    <property type="component" value="Unassembled WGS sequence"/>
</dbReference>
<keyword evidence="4" id="KW-0804">Transcription</keyword>
<dbReference type="PRINTS" id="PR00039">
    <property type="entry name" value="HTHLYSR"/>
</dbReference>
<keyword evidence="7" id="KW-1185">Reference proteome</keyword>
<dbReference type="PROSITE" id="PS50931">
    <property type="entry name" value="HTH_LYSR"/>
    <property type="match status" value="1"/>
</dbReference>
<dbReference type="Gene3D" id="3.40.190.290">
    <property type="match status" value="1"/>
</dbReference>
<name>A0ABX2PWH4_9RHOB</name>
<organism evidence="6 7">
    <name type="scientific">Ruegeria haliotis</name>
    <dbReference type="NCBI Taxonomy" id="2747601"/>
    <lineage>
        <taxon>Bacteria</taxon>
        <taxon>Pseudomonadati</taxon>
        <taxon>Pseudomonadota</taxon>
        <taxon>Alphaproteobacteria</taxon>
        <taxon>Rhodobacterales</taxon>
        <taxon>Roseobacteraceae</taxon>
        <taxon>Ruegeria</taxon>
    </lineage>
</organism>
<evidence type="ECO:0000313" key="7">
    <source>
        <dbReference type="Proteomes" id="UP000630805"/>
    </source>
</evidence>
<dbReference type="Pfam" id="PF03466">
    <property type="entry name" value="LysR_substrate"/>
    <property type="match status" value="1"/>
</dbReference>
<dbReference type="EMBL" id="JABXWT010000024">
    <property type="protein sequence ID" value="NVO58383.1"/>
    <property type="molecule type" value="Genomic_DNA"/>
</dbReference>
<evidence type="ECO:0000256" key="3">
    <source>
        <dbReference type="ARBA" id="ARBA00023125"/>
    </source>
</evidence>
<accession>A0ABX2PWH4</accession>
<dbReference type="Pfam" id="PF00126">
    <property type="entry name" value="HTH_1"/>
    <property type="match status" value="1"/>
</dbReference>
<comment type="similarity">
    <text evidence="1">Belongs to the LysR transcriptional regulatory family.</text>
</comment>
<dbReference type="Gene3D" id="1.10.10.10">
    <property type="entry name" value="Winged helix-like DNA-binding domain superfamily/Winged helix DNA-binding domain"/>
    <property type="match status" value="1"/>
</dbReference>
<dbReference type="InterPro" id="IPR000847">
    <property type="entry name" value="LysR_HTH_N"/>
</dbReference>